<evidence type="ECO:0000313" key="2">
    <source>
        <dbReference type="EMBL" id="EDM24290.1"/>
    </source>
</evidence>
<feature type="transmembrane region" description="Helical" evidence="1">
    <location>
        <begin position="33"/>
        <end position="52"/>
    </location>
</feature>
<dbReference type="RefSeq" id="WP_007473076.1">
    <property type="nucleotide sequence ID" value="NZ_ABCJ01000001.1"/>
</dbReference>
<dbReference type="EMBL" id="ABCJ01000001">
    <property type="protein sequence ID" value="EDM24290.1"/>
    <property type="molecule type" value="Genomic_DNA"/>
</dbReference>
<feature type="transmembrane region" description="Helical" evidence="1">
    <location>
        <begin position="240"/>
        <end position="261"/>
    </location>
</feature>
<dbReference type="AlphaFoldDB" id="A0AAI9F301"/>
<protein>
    <submittedName>
        <fullName evidence="2">Uncharacterized protein</fullName>
    </submittedName>
</protein>
<name>A0AAI9F301_9BACT</name>
<comment type="caution">
    <text evidence="2">The sequence shown here is derived from an EMBL/GenBank/DDBJ whole genome shotgun (WGS) entry which is preliminary data.</text>
</comment>
<accession>A0AAI9F301</accession>
<reference evidence="2 3" key="1">
    <citation type="journal article" date="2011" name="Stand. Genomic Sci.">
        <title>Draft genome sequence of Caminibacter mediatlanticus strain TB-2, an epsilonproteobacterium isolated from a deep-sea hydrothermal vent.</title>
        <authorList>
            <person name="Giovannelli D."/>
            <person name="Ferriera S."/>
            <person name="Johnson J."/>
            <person name="Kravitz S."/>
            <person name="Perez-Rodriguez I."/>
            <person name="Ricci J."/>
            <person name="O'Brien C."/>
            <person name="Voordeckers J.W."/>
            <person name="Bini E."/>
            <person name="Vetriani C."/>
        </authorList>
    </citation>
    <scope>NUCLEOTIDE SEQUENCE [LARGE SCALE GENOMIC DNA]</scope>
    <source>
        <strain evidence="2 3">TB-2</strain>
    </source>
</reference>
<feature type="transmembrane region" description="Helical" evidence="1">
    <location>
        <begin position="349"/>
        <end position="370"/>
    </location>
</feature>
<feature type="transmembrane region" description="Helical" evidence="1">
    <location>
        <begin position="323"/>
        <end position="343"/>
    </location>
</feature>
<feature type="transmembrane region" description="Helical" evidence="1">
    <location>
        <begin position="201"/>
        <end position="219"/>
    </location>
</feature>
<feature type="transmembrane region" description="Helical" evidence="1">
    <location>
        <begin position="6"/>
        <end position="21"/>
    </location>
</feature>
<feature type="transmembrane region" description="Helical" evidence="1">
    <location>
        <begin position="167"/>
        <end position="189"/>
    </location>
</feature>
<feature type="transmembrane region" description="Helical" evidence="1">
    <location>
        <begin position="382"/>
        <end position="402"/>
    </location>
</feature>
<keyword evidence="1" id="KW-0812">Transmembrane</keyword>
<feature type="transmembrane region" description="Helical" evidence="1">
    <location>
        <begin position="103"/>
        <end position="122"/>
    </location>
</feature>
<evidence type="ECO:0000313" key="3">
    <source>
        <dbReference type="Proteomes" id="UP000003288"/>
    </source>
</evidence>
<keyword evidence="1" id="KW-1133">Transmembrane helix</keyword>
<dbReference type="Gene3D" id="1.20.1740.10">
    <property type="entry name" value="Amino acid/polyamine transporter I"/>
    <property type="match status" value="1"/>
</dbReference>
<feature type="transmembrane region" description="Helical" evidence="1">
    <location>
        <begin position="281"/>
        <end position="302"/>
    </location>
</feature>
<proteinExistence type="predicted"/>
<keyword evidence="1" id="KW-0472">Membrane</keyword>
<dbReference type="Proteomes" id="UP000003288">
    <property type="component" value="Unassembled WGS sequence"/>
</dbReference>
<feature type="transmembrane region" description="Helical" evidence="1">
    <location>
        <begin position="137"/>
        <end position="155"/>
    </location>
</feature>
<feature type="transmembrane region" description="Helical" evidence="1">
    <location>
        <begin position="58"/>
        <end position="82"/>
    </location>
</feature>
<evidence type="ECO:0000256" key="1">
    <source>
        <dbReference type="SAM" id="Phobius"/>
    </source>
</evidence>
<sequence length="404" mass="45450">MIENLIAIVSTLIFSIILFHDKIDNSPLWRATAIPLASIIGSGFLVVAPLLYFEVGSYSPFAMAFLVILAYMIGSAIRYNILEVEDRLKNNSLNKISLIFERLSDIALAFAYVVSVTYYLSLFGDFSLRGIHIVNETLSKIIATSLIIFIAFYGAHRKFNFLAKFESLKLAIILGFLVTLIFGNIKAYYKGIWHLPEYKNFSTHSLMVVLGMLIVVQGFETSRYLGDKFDKVLRVKSMKLAQIISGSIYITYIFLMLYFFAKYPLPKQGLDSAIITFSKHIATILPLLLLSLSLIAQFDAAVADAQGGNGLFKELIEKYIPKFKFKDIGYIIIATFGLFIIWTSNIYEIITYASKAFAIYYFLQTMVASFTALKHNKDYLKFIYFSFVGSIALSVVIFGVPASG</sequence>
<gene>
    <name evidence="2" type="ORF">CMTB2_02203</name>
</gene>
<organism evidence="2 3">
    <name type="scientific">Caminibacter mediatlanticus TB-2</name>
    <dbReference type="NCBI Taxonomy" id="391592"/>
    <lineage>
        <taxon>Bacteria</taxon>
        <taxon>Pseudomonadati</taxon>
        <taxon>Campylobacterota</taxon>
        <taxon>Epsilonproteobacteria</taxon>
        <taxon>Nautiliales</taxon>
        <taxon>Nautiliaceae</taxon>
        <taxon>Caminibacter</taxon>
    </lineage>
</organism>